<evidence type="ECO:0000313" key="1">
    <source>
        <dbReference type="EMBL" id="CAH3163802.1"/>
    </source>
</evidence>
<reference evidence="1 2" key="1">
    <citation type="submission" date="2022-05" db="EMBL/GenBank/DDBJ databases">
        <authorList>
            <consortium name="Genoscope - CEA"/>
            <person name="William W."/>
        </authorList>
    </citation>
    <scope>NUCLEOTIDE SEQUENCE [LARGE SCALE GENOMIC DNA]</scope>
</reference>
<protein>
    <recommendedName>
        <fullName evidence="3">GIY-YIG domain-containing protein</fullName>
    </recommendedName>
</protein>
<comment type="caution">
    <text evidence="1">The sequence shown here is derived from an EMBL/GenBank/DDBJ whole genome shotgun (WGS) entry which is preliminary data.</text>
</comment>
<dbReference type="Proteomes" id="UP001159428">
    <property type="component" value="Unassembled WGS sequence"/>
</dbReference>
<dbReference type="CDD" id="cd10442">
    <property type="entry name" value="GIY-YIG_PLEs"/>
    <property type="match status" value="1"/>
</dbReference>
<dbReference type="PANTHER" id="PTHR21301">
    <property type="entry name" value="REVERSE TRANSCRIPTASE"/>
    <property type="match status" value="1"/>
</dbReference>
<organism evidence="1 2">
    <name type="scientific">Pocillopora meandrina</name>
    <dbReference type="NCBI Taxonomy" id="46732"/>
    <lineage>
        <taxon>Eukaryota</taxon>
        <taxon>Metazoa</taxon>
        <taxon>Cnidaria</taxon>
        <taxon>Anthozoa</taxon>
        <taxon>Hexacorallia</taxon>
        <taxon>Scleractinia</taxon>
        <taxon>Astrocoeniina</taxon>
        <taxon>Pocilloporidae</taxon>
        <taxon>Pocillopora</taxon>
    </lineage>
</organism>
<dbReference type="PANTHER" id="PTHR21301:SF11">
    <property type="entry name" value="GIY-YIG DOMAIN-CONTAINING PROTEIN"/>
    <property type="match status" value="1"/>
</dbReference>
<feature type="non-terminal residue" evidence="1">
    <location>
        <position position="1"/>
    </location>
</feature>
<proteinExistence type="predicted"/>
<gene>
    <name evidence="1" type="ORF">PMEA_00035708</name>
</gene>
<evidence type="ECO:0000313" key="2">
    <source>
        <dbReference type="Proteomes" id="UP001159428"/>
    </source>
</evidence>
<dbReference type="AlphaFoldDB" id="A0AAU9Y2H7"/>
<evidence type="ECO:0008006" key="3">
    <source>
        <dbReference type="Google" id="ProtNLM"/>
    </source>
</evidence>
<name>A0AAU9Y2H7_9CNID</name>
<sequence length="203" mass="23406">SKAEERKYVSNVLKANGYTKTFLRNCQNQLQIVTLLMKGNQRLVLLLFLTYRVLLNPSREFLNSHNVKVAQKPFQTLGHIFAKPKDPVTKEQRTDAIYSIPCNDCDNEYIGQTKRQFGTRLKEHQKAVFLCKKENSALSEHTCLTNHTIGWDNSKIITTNRRYQQRLCLEAWHINSAHAPLNRDDGGLLPDAYLHLVRKKAAN</sequence>
<accession>A0AAU9Y2H7</accession>
<dbReference type="EMBL" id="CALNXJ010000096">
    <property type="protein sequence ID" value="CAH3163802.1"/>
    <property type="molecule type" value="Genomic_DNA"/>
</dbReference>
<keyword evidence="2" id="KW-1185">Reference proteome</keyword>